<evidence type="ECO:0000313" key="1">
    <source>
        <dbReference type="EMBL" id="MPN55190.1"/>
    </source>
</evidence>
<dbReference type="AlphaFoldDB" id="A0A645IWD9"/>
<gene>
    <name evidence="1" type="ORF">SDC9_202869</name>
</gene>
<protein>
    <submittedName>
        <fullName evidence="1">Uncharacterized protein</fullName>
    </submittedName>
</protein>
<sequence>MGPAQRLGIQELDGAFALLAGDDREAQCRAINAGCHHHKLEEIREELRQLPNILAGQIEHIHQLFRQRRQLGIHQRQHIRTEHRGI</sequence>
<reference evidence="1" key="1">
    <citation type="submission" date="2019-08" db="EMBL/GenBank/DDBJ databases">
        <authorList>
            <person name="Kucharzyk K."/>
            <person name="Murdoch R.W."/>
            <person name="Higgins S."/>
            <person name="Loffler F."/>
        </authorList>
    </citation>
    <scope>NUCLEOTIDE SEQUENCE</scope>
</reference>
<accession>A0A645IWD9</accession>
<proteinExistence type="predicted"/>
<comment type="caution">
    <text evidence="1">The sequence shown here is derived from an EMBL/GenBank/DDBJ whole genome shotgun (WGS) entry which is preliminary data.</text>
</comment>
<dbReference type="EMBL" id="VSSQ01124146">
    <property type="protein sequence ID" value="MPN55190.1"/>
    <property type="molecule type" value="Genomic_DNA"/>
</dbReference>
<organism evidence="1">
    <name type="scientific">bioreactor metagenome</name>
    <dbReference type="NCBI Taxonomy" id="1076179"/>
    <lineage>
        <taxon>unclassified sequences</taxon>
        <taxon>metagenomes</taxon>
        <taxon>ecological metagenomes</taxon>
    </lineage>
</organism>
<name>A0A645IWD9_9ZZZZ</name>